<dbReference type="Proteomes" id="UP000503462">
    <property type="component" value="Chromosome 4"/>
</dbReference>
<dbReference type="GO" id="GO:0003735">
    <property type="term" value="F:structural constituent of ribosome"/>
    <property type="evidence" value="ECO:0007669"/>
    <property type="project" value="InterPro"/>
</dbReference>
<dbReference type="SUPFAM" id="SSF50104">
    <property type="entry name" value="Translation proteins SH3-like domain"/>
    <property type="match status" value="1"/>
</dbReference>
<dbReference type="PANTHER" id="PTHR11127:SF2">
    <property type="entry name" value="LARGE RIBOSOMAL SUBUNIT PROTEIN EL14"/>
    <property type="match status" value="1"/>
</dbReference>
<dbReference type="InterPro" id="IPR002784">
    <property type="entry name" value="Ribosomal_eL14_dom"/>
</dbReference>
<evidence type="ECO:0000256" key="4">
    <source>
        <dbReference type="ARBA" id="ARBA00022490"/>
    </source>
</evidence>
<comment type="subcellular location">
    <subcellularLocation>
        <location evidence="2">Cytoplasm</location>
    </subcellularLocation>
</comment>
<evidence type="ECO:0000313" key="9">
    <source>
        <dbReference type="Proteomes" id="UP000503462"/>
    </source>
</evidence>
<dbReference type="CDD" id="cd23702">
    <property type="entry name" value="eL14"/>
    <property type="match status" value="1"/>
</dbReference>
<evidence type="ECO:0000259" key="7">
    <source>
        <dbReference type="Pfam" id="PF01929"/>
    </source>
</evidence>
<comment type="similarity">
    <text evidence="3">Belongs to the eukaryotic ribosomal protein eL14 family.</text>
</comment>
<dbReference type="PANTHER" id="PTHR11127">
    <property type="entry name" value="60S RIBOSOMAL PROTEIN L14"/>
    <property type="match status" value="1"/>
</dbReference>
<dbReference type="Pfam" id="PF01929">
    <property type="entry name" value="Ribosomal_L14e"/>
    <property type="match status" value="1"/>
</dbReference>
<evidence type="ECO:0000256" key="5">
    <source>
        <dbReference type="ARBA" id="ARBA00022980"/>
    </source>
</evidence>
<dbReference type="Gene3D" id="2.30.30.30">
    <property type="match status" value="1"/>
</dbReference>
<gene>
    <name evidence="8" type="ORF">AMS68_006678</name>
</gene>
<keyword evidence="6" id="KW-0687">Ribonucleoprotein</keyword>
<dbReference type="EMBL" id="CP051142">
    <property type="protein sequence ID" value="QIX01161.1"/>
    <property type="molecule type" value="Genomic_DNA"/>
</dbReference>
<dbReference type="InterPro" id="IPR014722">
    <property type="entry name" value="Rib_uL2_dom2"/>
</dbReference>
<dbReference type="AlphaFoldDB" id="A0A6H0Y2L4"/>
<organism evidence="8 9">
    <name type="scientific">Peltaster fructicola</name>
    <dbReference type="NCBI Taxonomy" id="286661"/>
    <lineage>
        <taxon>Eukaryota</taxon>
        <taxon>Fungi</taxon>
        <taxon>Dikarya</taxon>
        <taxon>Ascomycota</taxon>
        <taxon>Pezizomycotina</taxon>
        <taxon>Dothideomycetes</taxon>
        <taxon>Dothideomycetes incertae sedis</taxon>
        <taxon>Peltaster</taxon>
    </lineage>
</organism>
<dbReference type="InterPro" id="IPR039660">
    <property type="entry name" value="Ribosomal_eL14"/>
</dbReference>
<feature type="domain" description="Large ribosomal subunit protein eL14" evidence="7">
    <location>
        <begin position="100"/>
        <end position="175"/>
    </location>
</feature>
<evidence type="ECO:0000256" key="6">
    <source>
        <dbReference type="ARBA" id="ARBA00023274"/>
    </source>
</evidence>
<dbReference type="FunFam" id="2.30.30.30:FF:000030">
    <property type="entry name" value="60S ribosomal protein L14"/>
    <property type="match status" value="1"/>
</dbReference>
<dbReference type="OrthoDB" id="1875589at2759"/>
<evidence type="ECO:0000256" key="3">
    <source>
        <dbReference type="ARBA" id="ARBA00006592"/>
    </source>
</evidence>
<protein>
    <recommendedName>
        <fullName evidence="7">Large ribosomal subunit protein eL14 domain-containing protein</fullName>
    </recommendedName>
</protein>
<dbReference type="GO" id="GO:0022625">
    <property type="term" value="C:cytosolic large ribosomal subunit"/>
    <property type="evidence" value="ECO:0007669"/>
    <property type="project" value="TreeGrafter"/>
</dbReference>
<comment type="function">
    <text evidence="1">Component of the ribosome, a large ribonucleoprotein complex responsible for the synthesis of proteins in the cell. The small ribosomal subunit (SSU) binds messenger RNAs (mRNAs) and translates the encoded message by selecting cognate aminoacyl-transfer RNA (tRNA) molecules. The large subunit (LSU) contains the ribosomal catalytic site termed the peptidyl transferase center (PTC), which catalyzes the formation of peptide bonds, thereby polymerizing the amino acids delivered by tRNAs into a polypeptide chain. The nascent polypeptides leave the ribosome through a tunnel in the LSU and interact with protein factors that function in enzymatic processing, targeting, and the membrane insertion of nascent chains at the exit of the ribosomal tunnel.</text>
</comment>
<keyword evidence="9" id="KW-1185">Reference proteome</keyword>
<evidence type="ECO:0000313" key="8">
    <source>
        <dbReference type="EMBL" id="QIX01161.1"/>
    </source>
</evidence>
<evidence type="ECO:0000256" key="2">
    <source>
        <dbReference type="ARBA" id="ARBA00004496"/>
    </source>
</evidence>
<dbReference type="InterPro" id="IPR008991">
    <property type="entry name" value="Translation_prot_SH3-like_sf"/>
</dbReference>
<dbReference type="GO" id="GO:0042273">
    <property type="term" value="P:ribosomal large subunit biogenesis"/>
    <property type="evidence" value="ECO:0007669"/>
    <property type="project" value="TreeGrafter"/>
</dbReference>
<sequence length="189" mass="21636">MPRTEDFRSYALRRIWAAFDKQSEDNLRRHQQHNNQQSHSRFKMGEVEVKASTWRLVEVGRVVFFSTGPYAGRLAAISEIIDHKRVLVDGPASKPESVVPRHAAPLAHLSLTPIVIAKLPRSAGTAAVKKQWEKSEVESTWAKTGVAQKREKLLRRRALTDFERFKVMRLRKQARFEVRKTVALAKAKA</sequence>
<dbReference type="GO" id="GO:0003723">
    <property type="term" value="F:RNA binding"/>
    <property type="evidence" value="ECO:0007669"/>
    <property type="project" value="InterPro"/>
</dbReference>
<keyword evidence="5" id="KW-0689">Ribosomal protein</keyword>
<reference evidence="8 9" key="1">
    <citation type="journal article" date="2016" name="Sci. Rep.">
        <title>Peltaster fructicola genome reveals evolution from an invasive phytopathogen to an ectophytic parasite.</title>
        <authorList>
            <person name="Xu C."/>
            <person name="Chen H."/>
            <person name="Gleason M.L."/>
            <person name="Xu J.R."/>
            <person name="Liu H."/>
            <person name="Zhang R."/>
            <person name="Sun G."/>
        </authorList>
    </citation>
    <scope>NUCLEOTIDE SEQUENCE [LARGE SCALE GENOMIC DNA]</scope>
    <source>
        <strain evidence="8 9">LNHT1506</strain>
    </source>
</reference>
<evidence type="ECO:0000256" key="1">
    <source>
        <dbReference type="ARBA" id="ARBA00004021"/>
    </source>
</evidence>
<accession>A0A6H0Y2L4</accession>
<name>A0A6H0Y2L4_9PEZI</name>
<dbReference type="Gene3D" id="6.10.250.2270">
    <property type="match status" value="1"/>
</dbReference>
<proteinExistence type="inferred from homology"/>
<dbReference type="GO" id="GO:0006412">
    <property type="term" value="P:translation"/>
    <property type="evidence" value="ECO:0007669"/>
    <property type="project" value="InterPro"/>
</dbReference>
<keyword evidence="4" id="KW-0963">Cytoplasm</keyword>